<reference evidence="2 3" key="1">
    <citation type="submission" date="2020-08" db="EMBL/GenBank/DDBJ databases">
        <title>Genomic Encyclopedia of Type Strains, Phase IV (KMG-IV): sequencing the most valuable type-strain genomes for metagenomic binning, comparative biology and taxonomic classification.</title>
        <authorList>
            <person name="Goeker M."/>
        </authorList>
    </citation>
    <scope>NUCLEOTIDE SEQUENCE [LARGE SCALE GENOMIC DNA]</scope>
    <source>
        <strain evidence="2 3">DSM 104969</strain>
    </source>
</reference>
<dbReference type="InterPro" id="IPR004843">
    <property type="entry name" value="Calcineurin-like_PHP"/>
</dbReference>
<protein>
    <submittedName>
        <fullName evidence="2">Calcineurin-like phosphoesterase family protein</fullName>
    </submittedName>
</protein>
<proteinExistence type="predicted"/>
<dbReference type="InterPro" id="IPR029052">
    <property type="entry name" value="Metallo-depent_PP-like"/>
</dbReference>
<evidence type="ECO:0000313" key="2">
    <source>
        <dbReference type="EMBL" id="MBB4034922.1"/>
    </source>
</evidence>
<dbReference type="Pfam" id="PF00149">
    <property type="entry name" value="Metallophos"/>
    <property type="match status" value="1"/>
</dbReference>
<accession>A0A840CQT4</accession>
<dbReference type="Proteomes" id="UP000555103">
    <property type="component" value="Unassembled WGS sequence"/>
</dbReference>
<evidence type="ECO:0000313" key="3">
    <source>
        <dbReference type="Proteomes" id="UP000555103"/>
    </source>
</evidence>
<evidence type="ECO:0000259" key="1">
    <source>
        <dbReference type="Pfam" id="PF00149"/>
    </source>
</evidence>
<keyword evidence="3" id="KW-1185">Reference proteome</keyword>
<name>A0A840CQT4_9BACT</name>
<gene>
    <name evidence="2" type="ORF">GGR21_000809</name>
</gene>
<dbReference type="AlphaFoldDB" id="A0A840CQT4"/>
<dbReference type="EMBL" id="JACIEP010000002">
    <property type="protein sequence ID" value="MBB4034922.1"/>
    <property type="molecule type" value="Genomic_DNA"/>
</dbReference>
<dbReference type="Gene3D" id="3.60.21.10">
    <property type="match status" value="1"/>
</dbReference>
<comment type="caution">
    <text evidence="2">The sequence shown here is derived from an EMBL/GenBank/DDBJ whole genome shotgun (WGS) entry which is preliminary data.</text>
</comment>
<feature type="domain" description="Calcineurin-like phosphoesterase" evidence="1">
    <location>
        <begin position="10"/>
        <end position="120"/>
    </location>
</feature>
<dbReference type="SUPFAM" id="SSF56300">
    <property type="entry name" value="Metallo-dependent phosphatases"/>
    <property type="match status" value="1"/>
</dbReference>
<organism evidence="2 3">
    <name type="scientific">Dysgonomonas hofstadii</name>
    <dbReference type="NCBI Taxonomy" id="637886"/>
    <lineage>
        <taxon>Bacteria</taxon>
        <taxon>Pseudomonadati</taxon>
        <taxon>Bacteroidota</taxon>
        <taxon>Bacteroidia</taxon>
        <taxon>Bacteroidales</taxon>
        <taxon>Dysgonomonadaceae</taxon>
        <taxon>Dysgonomonas</taxon>
    </lineage>
</organism>
<sequence>MKKINSPAEKIFFTSDTHFGHDWIINFNNRPYQTKEEMDCALIENWNKVVPADGLTFVLGDIGFTSDKRIVDIFDQLNGEKILIRGNHDDNYTESTLNHIFTEIHDLLYIRVTDNIASKFYYMVLCHYPMLDWQSSFRGTWQLFGHLHTRELEEFETFKTRLFAQQYDVGVDGNDFRPVSFYELRDIMEKQKEDKIFKDSNYY</sequence>
<dbReference type="RefSeq" id="WP_183305854.1">
    <property type="nucleotide sequence ID" value="NZ_JACIEP010000002.1"/>
</dbReference>